<feature type="coiled-coil region" evidence="1">
    <location>
        <begin position="139"/>
        <end position="173"/>
    </location>
</feature>
<dbReference type="InterPro" id="IPR001387">
    <property type="entry name" value="Cro/C1-type_HTH"/>
</dbReference>
<accession>A0ABS6B4C4</accession>
<dbReference type="SUPFAM" id="SSF47413">
    <property type="entry name" value="lambda repressor-like DNA-binding domains"/>
    <property type="match status" value="1"/>
</dbReference>
<dbReference type="SMART" id="SM00530">
    <property type="entry name" value="HTH_XRE"/>
    <property type="match status" value="1"/>
</dbReference>
<dbReference type="CDD" id="cd00093">
    <property type="entry name" value="HTH_XRE"/>
    <property type="match status" value="1"/>
</dbReference>
<dbReference type="Gene3D" id="1.10.260.40">
    <property type="entry name" value="lambda repressor-like DNA-binding domains"/>
    <property type="match status" value="1"/>
</dbReference>
<evidence type="ECO:0000256" key="1">
    <source>
        <dbReference type="SAM" id="Coils"/>
    </source>
</evidence>
<reference evidence="3 4" key="1">
    <citation type="submission" date="2021-06" db="EMBL/GenBank/DDBJ databases">
        <title>Actinomycetes sequencing.</title>
        <authorList>
            <person name="Shan Q."/>
        </authorList>
    </citation>
    <scope>NUCLEOTIDE SEQUENCE [LARGE SCALE GENOMIC DNA]</scope>
    <source>
        <strain evidence="3 4">NEAU-G5</strain>
    </source>
</reference>
<dbReference type="PROSITE" id="PS50943">
    <property type="entry name" value="HTH_CROC1"/>
    <property type="match status" value="1"/>
</dbReference>
<evidence type="ECO:0000259" key="2">
    <source>
        <dbReference type="PROSITE" id="PS50943"/>
    </source>
</evidence>
<keyword evidence="4" id="KW-1185">Reference proteome</keyword>
<protein>
    <submittedName>
        <fullName evidence="3">Helix-turn-helix domain-containing protein</fullName>
    </submittedName>
</protein>
<evidence type="ECO:0000313" key="3">
    <source>
        <dbReference type="EMBL" id="MBU3064093.1"/>
    </source>
</evidence>
<proteinExistence type="predicted"/>
<dbReference type="RefSeq" id="WP_215919125.1">
    <property type="nucleotide sequence ID" value="NZ_JAHKNI010000007.1"/>
</dbReference>
<comment type="caution">
    <text evidence="3">The sequence shown here is derived from an EMBL/GenBank/DDBJ whole genome shotgun (WGS) entry which is preliminary data.</text>
</comment>
<feature type="domain" description="HTH cro/C1-type" evidence="2">
    <location>
        <begin position="68"/>
        <end position="127"/>
    </location>
</feature>
<name>A0ABS6B4C4_9NOCA</name>
<dbReference type="InterPro" id="IPR010982">
    <property type="entry name" value="Lambda_DNA-bd_dom_sf"/>
</dbReference>
<gene>
    <name evidence="3" type="ORF">KO481_21490</name>
</gene>
<sequence length="194" mass="22808">MADDEERDLYRADEIREHAEALQQIRDQEIEEYRRQLEAEHEPELQRHRESMREAFEWYERAFGDRTRQWRKARNWSQEDLANRLTDHGFEMHQTTVAKIERGTRPLRVAEAVAIAQIFGVPPLTVFYGAGPEDEPMSASSMRELMESYEESITRAEEQLEDAAKQVAYWARQRAVATDALNRAALEADRTREP</sequence>
<evidence type="ECO:0000313" key="4">
    <source>
        <dbReference type="Proteomes" id="UP000733379"/>
    </source>
</evidence>
<dbReference type="Proteomes" id="UP000733379">
    <property type="component" value="Unassembled WGS sequence"/>
</dbReference>
<dbReference type="EMBL" id="JAHKNI010000007">
    <property type="protein sequence ID" value="MBU3064093.1"/>
    <property type="molecule type" value="Genomic_DNA"/>
</dbReference>
<organism evidence="3 4">
    <name type="scientific">Nocardia albiluteola</name>
    <dbReference type="NCBI Taxonomy" id="2842303"/>
    <lineage>
        <taxon>Bacteria</taxon>
        <taxon>Bacillati</taxon>
        <taxon>Actinomycetota</taxon>
        <taxon>Actinomycetes</taxon>
        <taxon>Mycobacteriales</taxon>
        <taxon>Nocardiaceae</taxon>
        <taxon>Nocardia</taxon>
    </lineage>
</organism>
<dbReference type="Pfam" id="PF01381">
    <property type="entry name" value="HTH_3"/>
    <property type="match status" value="1"/>
</dbReference>
<keyword evidence="1" id="KW-0175">Coiled coil</keyword>